<keyword evidence="7 11" id="KW-0472">Membrane</keyword>
<feature type="transmembrane region" description="Helical" evidence="11">
    <location>
        <begin position="116"/>
        <end position="136"/>
    </location>
</feature>
<dbReference type="SMART" id="SM00100">
    <property type="entry name" value="cNMP"/>
    <property type="match status" value="1"/>
</dbReference>
<dbReference type="AlphaFoldDB" id="A0A7N1A9T9"/>
<keyword evidence="9" id="KW-0407">Ion channel</keyword>
<protein>
    <recommendedName>
        <fullName evidence="12">Cyclic nucleotide-binding domain-containing protein</fullName>
    </recommendedName>
</protein>
<keyword evidence="8" id="KW-1071">Ligand-gated ion channel</keyword>
<dbReference type="Gene3D" id="1.10.287.630">
    <property type="entry name" value="Helix hairpin bin"/>
    <property type="match status" value="1"/>
</dbReference>
<dbReference type="InterPro" id="IPR014710">
    <property type="entry name" value="RmlC-like_jellyroll"/>
</dbReference>
<feature type="region of interest" description="Disordered" evidence="10">
    <location>
        <begin position="737"/>
        <end position="756"/>
    </location>
</feature>
<evidence type="ECO:0000256" key="9">
    <source>
        <dbReference type="ARBA" id="ARBA00023303"/>
    </source>
</evidence>
<evidence type="ECO:0000256" key="11">
    <source>
        <dbReference type="SAM" id="Phobius"/>
    </source>
</evidence>
<keyword evidence="6" id="KW-0406">Ion transport</keyword>
<feature type="transmembrane region" description="Helical" evidence="11">
    <location>
        <begin position="408"/>
        <end position="426"/>
    </location>
</feature>
<dbReference type="InterPro" id="IPR005821">
    <property type="entry name" value="Ion_trans_dom"/>
</dbReference>
<dbReference type="PANTHER" id="PTHR45651">
    <property type="entry name" value="CYCLIC NUCLEOTIDE-GATED ION CHANNEL 15-RELATED-RELATED"/>
    <property type="match status" value="1"/>
</dbReference>
<comment type="subcellular location">
    <subcellularLocation>
        <location evidence="1">Endomembrane system</location>
        <topology evidence="1">Multi-pass membrane protein</topology>
    </subcellularLocation>
</comment>
<evidence type="ECO:0000313" key="14">
    <source>
        <dbReference type="Proteomes" id="UP000594263"/>
    </source>
</evidence>
<evidence type="ECO:0000256" key="3">
    <source>
        <dbReference type="ARBA" id="ARBA00022448"/>
    </source>
</evidence>
<proteinExistence type="inferred from homology"/>
<dbReference type="InterPro" id="IPR000595">
    <property type="entry name" value="cNMP-bd_dom"/>
</dbReference>
<sequence length="756" mass="87615">MFESGYRTHYINGHREKFVRLDELDSSVSLSALSRRRGVMERCRSKVGHLVRLVRVNGNPTKLRNLLLEKGSVALRKWDEVLKAKLSRLLVPKDLRVSDKPIFDPQDRAIQFWNRLFVISCILAVSVDPLFLYLPIIRKSCLGIDEGLIAPAIAWRTVIDAFYIIRIVFQFRTAYIAPSSRVFGKGELVTDARKIAKRYLLRYFVVDLVSILPLPQIVVYKYARLKEMKNVEVYATKQALLITILLQYIPRFVRFIPLTSEVKKSAGVFVEAAWAGAAYYLLWYLLASHIIGASWYLLAVERNDECWQRVCHRYPNRCKEEYLYCANKHKRPKGYQDWLKISKDVLSKECSGFSSFNYGIYTPALTSGVVSLENEAFSQKFCYCLWWGLQNLSTLGQGLQTSTYPGEVLFSITLAILGLILFALLIGNMQTSLQSVTLRLEEMRIKRRDSEQWMHHRSLPQEIRDSVRRYDQYKWLETHGVDEENLVRNLPKDIRRDIKRHLCLRLVRRVPLFANMDESLLDAICERLKPSLYTLDTYVLREGDPVNEMLFIIRGTLESVTTDGGRSGFFNRSLLKEGEFCGEELLTWALDPKAGSNFPLSTRTVKAIIEVEAFALEAEELRYVASQFRRMHSRQVQHTFRFYSQQWRTWAAMFIQAAWRRYTKRKRAELELYQREGEGEEDVYQDEYVEEDDESQALLNRATSSNDSSSLGATMYVSKFAANAMRGVHKIRGSVDSTSLMKLQKPEEPDFNADDD</sequence>
<reference evidence="13" key="1">
    <citation type="submission" date="2021-01" db="UniProtKB">
        <authorList>
            <consortium name="EnsemblPlants"/>
        </authorList>
    </citation>
    <scope>IDENTIFICATION</scope>
</reference>
<dbReference type="Gene3D" id="2.60.120.10">
    <property type="entry name" value="Jelly Rolls"/>
    <property type="match status" value="1"/>
</dbReference>
<evidence type="ECO:0000256" key="1">
    <source>
        <dbReference type="ARBA" id="ARBA00004127"/>
    </source>
</evidence>
<dbReference type="OMA" id="RSETHCK"/>
<dbReference type="SUPFAM" id="SSF81324">
    <property type="entry name" value="Voltage-gated potassium channels"/>
    <property type="match status" value="1"/>
</dbReference>
<dbReference type="PANTHER" id="PTHR45651:SF52">
    <property type="entry name" value="CYCLIC NUCLEOTIDE-GATED ION CHANNEL 5-RELATED"/>
    <property type="match status" value="1"/>
</dbReference>
<keyword evidence="3" id="KW-0813">Transport</keyword>
<dbReference type="GO" id="GO:0016020">
    <property type="term" value="C:membrane"/>
    <property type="evidence" value="ECO:0007669"/>
    <property type="project" value="InterPro"/>
</dbReference>
<dbReference type="FunFam" id="2.60.120.10:FF:000024">
    <property type="entry name" value="Cyclic nucleotide-gated ion channel 1"/>
    <property type="match status" value="1"/>
</dbReference>
<dbReference type="PRINTS" id="PR01463">
    <property type="entry name" value="EAGCHANLFMLY"/>
</dbReference>
<dbReference type="SUPFAM" id="SSF51206">
    <property type="entry name" value="cAMP-binding domain-like"/>
    <property type="match status" value="1"/>
</dbReference>
<dbReference type="PROSITE" id="PS50042">
    <property type="entry name" value="CNMP_BINDING_3"/>
    <property type="match status" value="1"/>
</dbReference>
<keyword evidence="14" id="KW-1185">Reference proteome</keyword>
<dbReference type="GO" id="GO:0012505">
    <property type="term" value="C:endomembrane system"/>
    <property type="evidence" value="ECO:0007669"/>
    <property type="project" value="UniProtKB-SubCell"/>
</dbReference>
<feature type="domain" description="Cyclic nucleotide-binding" evidence="12">
    <location>
        <begin position="512"/>
        <end position="596"/>
    </location>
</feature>
<keyword evidence="5 11" id="KW-1133">Transmembrane helix</keyword>
<dbReference type="Pfam" id="PF00520">
    <property type="entry name" value="Ion_trans"/>
    <property type="match status" value="1"/>
</dbReference>
<dbReference type="Proteomes" id="UP000594263">
    <property type="component" value="Unplaced"/>
</dbReference>
<evidence type="ECO:0000256" key="10">
    <source>
        <dbReference type="SAM" id="MobiDB-lite"/>
    </source>
</evidence>
<evidence type="ECO:0000259" key="12">
    <source>
        <dbReference type="PROSITE" id="PS50042"/>
    </source>
</evidence>
<dbReference type="GO" id="GO:0005249">
    <property type="term" value="F:voltage-gated potassium channel activity"/>
    <property type="evidence" value="ECO:0007669"/>
    <property type="project" value="InterPro"/>
</dbReference>
<evidence type="ECO:0000256" key="6">
    <source>
        <dbReference type="ARBA" id="ARBA00023065"/>
    </source>
</evidence>
<evidence type="ECO:0000256" key="2">
    <source>
        <dbReference type="ARBA" id="ARBA00010486"/>
    </source>
</evidence>
<evidence type="ECO:0000256" key="7">
    <source>
        <dbReference type="ARBA" id="ARBA00023136"/>
    </source>
</evidence>
<evidence type="ECO:0000256" key="5">
    <source>
        <dbReference type="ARBA" id="ARBA00022989"/>
    </source>
</evidence>
<keyword evidence="4 11" id="KW-0812">Transmembrane</keyword>
<comment type="similarity">
    <text evidence="2">Belongs to the cyclic nucleotide-gated cation channel (TC 1.A.1.5) family.</text>
</comment>
<dbReference type="InterPro" id="IPR003938">
    <property type="entry name" value="K_chnl_volt-dep_EAG/ELK/ERG"/>
</dbReference>
<feature type="transmembrane region" description="Helical" evidence="11">
    <location>
        <begin position="148"/>
        <end position="169"/>
    </location>
</feature>
<evidence type="ECO:0000256" key="8">
    <source>
        <dbReference type="ARBA" id="ARBA00023286"/>
    </source>
</evidence>
<evidence type="ECO:0000256" key="4">
    <source>
        <dbReference type="ARBA" id="ARBA00022692"/>
    </source>
</evidence>
<dbReference type="EnsemblPlants" id="Kaladp1222s0033.1.v1.1">
    <property type="protein sequence ID" value="Kaladp1222s0033.1.v1.1"/>
    <property type="gene ID" value="Kaladp1222s0033.v1.1"/>
</dbReference>
<accession>A0A7N1A9T9</accession>
<dbReference type="FunFam" id="1.10.287.630:FF:000003">
    <property type="entry name" value="Cyclic nucleotide-gated ion channel 1"/>
    <property type="match status" value="1"/>
</dbReference>
<organism evidence="13 14">
    <name type="scientific">Kalanchoe fedtschenkoi</name>
    <name type="common">Lavender scallops</name>
    <name type="synonym">South American air plant</name>
    <dbReference type="NCBI Taxonomy" id="63787"/>
    <lineage>
        <taxon>Eukaryota</taxon>
        <taxon>Viridiplantae</taxon>
        <taxon>Streptophyta</taxon>
        <taxon>Embryophyta</taxon>
        <taxon>Tracheophyta</taxon>
        <taxon>Spermatophyta</taxon>
        <taxon>Magnoliopsida</taxon>
        <taxon>eudicotyledons</taxon>
        <taxon>Gunneridae</taxon>
        <taxon>Pentapetalae</taxon>
        <taxon>Saxifragales</taxon>
        <taxon>Crassulaceae</taxon>
        <taxon>Kalanchoe</taxon>
    </lineage>
</organism>
<name>A0A7N1A9T9_KALFE</name>
<evidence type="ECO:0000313" key="13">
    <source>
        <dbReference type="EnsemblPlants" id="Kaladp1222s0033.1.v1.1"/>
    </source>
</evidence>
<dbReference type="PROSITE" id="PS50096">
    <property type="entry name" value="IQ"/>
    <property type="match status" value="1"/>
</dbReference>
<feature type="transmembrane region" description="Helical" evidence="11">
    <location>
        <begin position="277"/>
        <end position="298"/>
    </location>
</feature>
<dbReference type="Gramene" id="Kaladp1222s0033.1.v1.1">
    <property type="protein sequence ID" value="Kaladp1222s0033.1.v1.1"/>
    <property type="gene ID" value="Kaladp1222s0033.v1.1"/>
</dbReference>
<dbReference type="InterPro" id="IPR018490">
    <property type="entry name" value="cNMP-bd_dom_sf"/>
</dbReference>
<feature type="transmembrane region" description="Helical" evidence="11">
    <location>
        <begin position="200"/>
        <end position="219"/>
    </location>
</feature>
<dbReference type="Gene3D" id="1.10.287.70">
    <property type="match status" value="1"/>
</dbReference>
<dbReference type="CDD" id="cd00038">
    <property type="entry name" value="CAP_ED"/>
    <property type="match status" value="1"/>
</dbReference>